<comment type="caution">
    <text evidence="3">The sequence shown here is derived from an EMBL/GenBank/DDBJ whole genome shotgun (WGS) entry which is preliminary data.</text>
</comment>
<gene>
    <name evidence="3" type="ORF">OM076_42115</name>
</gene>
<dbReference type="Proteomes" id="UP001149140">
    <property type="component" value="Unassembled WGS sequence"/>
</dbReference>
<dbReference type="AlphaFoldDB" id="A0A9X3N443"/>
<feature type="chain" id="PRO_5040859660" evidence="2">
    <location>
        <begin position="23"/>
        <end position="184"/>
    </location>
</feature>
<dbReference type="RefSeq" id="WP_270046184.1">
    <property type="nucleotide sequence ID" value="NZ_JAPDOD010000081.1"/>
</dbReference>
<evidence type="ECO:0000313" key="4">
    <source>
        <dbReference type="Proteomes" id="UP001149140"/>
    </source>
</evidence>
<feature type="signal peptide" evidence="2">
    <location>
        <begin position="1"/>
        <end position="22"/>
    </location>
</feature>
<protein>
    <submittedName>
        <fullName evidence="3">DUF3558 domain-containing protein</fullName>
    </submittedName>
</protein>
<dbReference type="EMBL" id="JAPDOD010000081">
    <property type="protein sequence ID" value="MDA0166931.1"/>
    <property type="molecule type" value="Genomic_DNA"/>
</dbReference>
<proteinExistence type="predicted"/>
<name>A0A9X3N443_9ACTN</name>
<evidence type="ECO:0000256" key="2">
    <source>
        <dbReference type="SAM" id="SignalP"/>
    </source>
</evidence>
<feature type="region of interest" description="Disordered" evidence="1">
    <location>
        <begin position="25"/>
        <end position="61"/>
    </location>
</feature>
<evidence type="ECO:0000256" key="1">
    <source>
        <dbReference type="SAM" id="MobiDB-lite"/>
    </source>
</evidence>
<organism evidence="3 4">
    <name type="scientific">Solirubrobacter ginsenosidimutans</name>
    <dbReference type="NCBI Taxonomy" id="490573"/>
    <lineage>
        <taxon>Bacteria</taxon>
        <taxon>Bacillati</taxon>
        <taxon>Actinomycetota</taxon>
        <taxon>Thermoleophilia</taxon>
        <taxon>Solirubrobacterales</taxon>
        <taxon>Solirubrobacteraceae</taxon>
        <taxon>Solirubrobacter</taxon>
    </lineage>
</organism>
<keyword evidence="2" id="KW-0732">Signal</keyword>
<accession>A0A9X3N443</accession>
<evidence type="ECO:0000313" key="3">
    <source>
        <dbReference type="EMBL" id="MDA0166931.1"/>
    </source>
</evidence>
<reference evidence="3" key="1">
    <citation type="submission" date="2022-10" db="EMBL/GenBank/DDBJ databases">
        <title>The WGS of Solirubrobacter ginsenosidimutans DSM 21036.</title>
        <authorList>
            <person name="Jiang Z."/>
        </authorList>
    </citation>
    <scope>NUCLEOTIDE SEQUENCE</scope>
    <source>
        <strain evidence="3">DSM 21036</strain>
    </source>
</reference>
<keyword evidence="4" id="KW-1185">Reference proteome</keyword>
<sequence length="184" mass="18795">MRARHVSIVVVFGLLLSACGGAGSPAPAPVGHPSNPAKSRLTPETKSGRSNEGAGSAAAQAETQTVVQQAASPCAFVSKSQASAIVGEAIEKPRVAPQGPTCIYTTKGGKRFFSLAVQSMQFEQFRKQLGKPQKLTVSGRNGLCATNGQPTLYVPIGGGRVLSVAGPCAIAKRFAAAALAHLKA</sequence>
<dbReference type="PROSITE" id="PS51257">
    <property type="entry name" value="PROKAR_LIPOPROTEIN"/>
    <property type="match status" value="1"/>
</dbReference>